<evidence type="ECO:0000256" key="5">
    <source>
        <dbReference type="ARBA" id="ARBA00022741"/>
    </source>
</evidence>
<dbReference type="Proteomes" id="UP000279384">
    <property type="component" value="Unassembled WGS sequence"/>
</dbReference>
<dbReference type="HAMAP" id="MF_01161">
    <property type="entry name" value="tRNA_Ile_lys_synt"/>
    <property type="match status" value="1"/>
</dbReference>
<dbReference type="Pfam" id="PF01171">
    <property type="entry name" value="ATP_bind_3"/>
    <property type="match status" value="1"/>
</dbReference>
<dbReference type="CDD" id="cd01992">
    <property type="entry name" value="TilS_N"/>
    <property type="match status" value="1"/>
</dbReference>
<dbReference type="Gene3D" id="3.40.50.620">
    <property type="entry name" value="HUPs"/>
    <property type="match status" value="1"/>
</dbReference>
<dbReference type="InterPro" id="IPR012796">
    <property type="entry name" value="Lysidine-tRNA-synth_C"/>
</dbReference>
<evidence type="ECO:0000256" key="3">
    <source>
        <dbReference type="ARBA" id="ARBA00022598"/>
    </source>
</evidence>
<name>A0A495BHW2_VOGIN</name>
<comment type="function">
    <text evidence="8">Ligates lysine onto the cytidine present at position 34 of the AUA codon-specific tRNA(Ile) that contains the anticodon CAU, in an ATP-dependent manner. Cytidine is converted to lysidine, thus changing the amino acid specificity of the tRNA from methionine to isoleucine.</text>
</comment>
<evidence type="ECO:0000256" key="6">
    <source>
        <dbReference type="ARBA" id="ARBA00022840"/>
    </source>
</evidence>
<dbReference type="InterPro" id="IPR014729">
    <property type="entry name" value="Rossmann-like_a/b/a_fold"/>
</dbReference>
<accession>A0A495BHW2</accession>
<dbReference type="SUPFAM" id="SSF56037">
    <property type="entry name" value="PheT/TilS domain"/>
    <property type="match status" value="1"/>
</dbReference>
<gene>
    <name evidence="8" type="primary">tilS</name>
    <name evidence="10" type="ORF">C8E02_0705</name>
</gene>
<evidence type="ECO:0000259" key="9">
    <source>
        <dbReference type="SMART" id="SM00977"/>
    </source>
</evidence>
<dbReference type="InterPro" id="IPR012094">
    <property type="entry name" value="tRNA_Ile_lys_synt"/>
</dbReference>
<dbReference type="InterPro" id="IPR011063">
    <property type="entry name" value="TilS/TtcA_N"/>
</dbReference>
<comment type="domain">
    <text evidence="8">The N-terminal region contains the highly conserved SGGXDS motif, predicted to be a P-loop motif involved in ATP binding.</text>
</comment>
<dbReference type="GO" id="GO:0006400">
    <property type="term" value="P:tRNA modification"/>
    <property type="evidence" value="ECO:0007669"/>
    <property type="project" value="UniProtKB-UniRule"/>
</dbReference>
<evidence type="ECO:0000256" key="2">
    <source>
        <dbReference type="ARBA" id="ARBA00022490"/>
    </source>
</evidence>
<organism evidence="10 11">
    <name type="scientific">Vogesella indigofera</name>
    <name type="common">Pseudomonas indigofera</name>
    <dbReference type="NCBI Taxonomy" id="45465"/>
    <lineage>
        <taxon>Bacteria</taxon>
        <taxon>Pseudomonadati</taxon>
        <taxon>Pseudomonadota</taxon>
        <taxon>Betaproteobacteria</taxon>
        <taxon>Neisseriales</taxon>
        <taxon>Chromobacteriaceae</taxon>
        <taxon>Vogesella</taxon>
    </lineage>
</organism>
<keyword evidence="3 8" id="KW-0436">Ligase</keyword>
<dbReference type="EMBL" id="RBID01000011">
    <property type="protein sequence ID" value="RKQ60940.1"/>
    <property type="molecule type" value="Genomic_DNA"/>
</dbReference>
<feature type="binding site" evidence="8">
    <location>
        <begin position="34"/>
        <end position="39"/>
    </location>
    <ligand>
        <name>ATP</name>
        <dbReference type="ChEBI" id="CHEBI:30616"/>
    </ligand>
</feature>
<keyword evidence="2 8" id="KW-0963">Cytoplasm</keyword>
<dbReference type="PANTHER" id="PTHR43033:SF1">
    <property type="entry name" value="TRNA(ILE)-LYSIDINE SYNTHASE-RELATED"/>
    <property type="match status" value="1"/>
</dbReference>
<protein>
    <recommendedName>
        <fullName evidence="8">tRNA(Ile)-lysidine synthase</fullName>
        <ecNumber evidence="8">6.3.4.19</ecNumber>
    </recommendedName>
    <alternativeName>
        <fullName evidence="8">tRNA(Ile)-2-lysyl-cytidine synthase</fullName>
    </alternativeName>
    <alternativeName>
        <fullName evidence="8">tRNA(Ile)-lysidine synthetase</fullName>
    </alternativeName>
</protein>
<dbReference type="SMART" id="SM00977">
    <property type="entry name" value="TilS_C"/>
    <property type="match status" value="1"/>
</dbReference>
<comment type="similarity">
    <text evidence="8">Belongs to the tRNA(Ile)-lysidine synthase family.</text>
</comment>
<keyword evidence="4 8" id="KW-0819">tRNA processing</keyword>
<evidence type="ECO:0000256" key="7">
    <source>
        <dbReference type="ARBA" id="ARBA00048539"/>
    </source>
</evidence>
<comment type="caution">
    <text evidence="10">The sequence shown here is derived from an EMBL/GenBank/DDBJ whole genome shotgun (WGS) entry which is preliminary data.</text>
</comment>
<evidence type="ECO:0000256" key="8">
    <source>
        <dbReference type="HAMAP-Rule" id="MF_01161"/>
    </source>
</evidence>
<dbReference type="InterPro" id="IPR012795">
    <property type="entry name" value="tRNA_Ile_lys_synt_N"/>
</dbReference>
<dbReference type="Pfam" id="PF09179">
    <property type="entry name" value="TilS"/>
    <property type="match status" value="1"/>
</dbReference>
<dbReference type="GO" id="GO:0005524">
    <property type="term" value="F:ATP binding"/>
    <property type="evidence" value="ECO:0007669"/>
    <property type="project" value="UniProtKB-UniRule"/>
</dbReference>
<dbReference type="Pfam" id="PF11734">
    <property type="entry name" value="TilS_C"/>
    <property type="match status" value="1"/>
</dbReference>
<feature type="domain" description="Lysidine-tRNA(Ile) synthetase C-terminal" evidence="9">
    <location>
        <begin position="366"/>
        <end position="436"/>
    </location>
</feature>
<evidence type="ECO:0000256" key="1">
    <source>
        <dbReference type="ARBA" id="ARBA00004496"/>
    </source>
</evidence>
<dbReference type="Gene3D" id="1.20.59.20">
    <property type="match status" value="1"/>
</dbReference>
<evidence type="ECO:0000256" key="4">
    <source>
        <dbReference type="ARBA" id="ARBA00022694"/>
    </source>
</evidence>
<comment type="subcellular location">
    <subcellularLocation>
        <location evidence="1 8">Cytoplasm</location>
    </subcellularLocation>
</comment>
<keyword evidence="5 8" id="KW-0547">Nucleotide-binding</keyword>
<dbReference type="PANTHER" id="PTHR43033">
    <property type="entry name" value="TRNA(ILE)-LYSIDINE SYNTHASE-RELATED"/>
    <property type="match status" value="1"/>
</dbReference>
<dbReference type="EC" id="6.3.4.19" evidence="8"/>
<comment type="catalytic activity">
    <reaction evidence="7 8">
        <text>cytidine(34) in tRNA(Ile2) + L-lysine + ATP = lysidine(34) in tRNA(Ile2) + AMP + diphosphate + H(+)</text>
        <dbReference type="Rhea" id="RHEA:43744"/>
        <dbReference type="Rhea" id="RHEA-COMP:10625"/>
        <dbReference type="Rhea" id="RHEA-COMP:10670"/>
        <dbReference type="ChEBI" id="CHEBI:15378"/>
        <dbReference type="ChEBI" id="CHEBI:30616"/>
        <dbReference type="ChEBI" id="CHEBI:32551"/>
        <dbReference type="ChEBI" id="CHEBI:33019"/>
        <dbReference type="ChEBI" id="CHEBI:82748"/>
        <dbReference type="ChEBI" id="CHEBI:83665"/>
        <dbReference type="ChEBI" id="CHEBI:456215"/>
        <dbReference type="EC" id="6.3.4.19"/>
    </reaction>
</comment>
<dbReference type="GO" id="GO:0005737">
    <property type="term" value="C:cytoplasm"/>
    <property type="evidence" value="ECO:0007669"/>
    <property type="project" value="UniProtKB-SubCell"/>
</dbReference>
<dbReference type="InterPro" id="IPR015262">
    <property type="entry name" value="tRNA_Ile_lys_synt_subst-bd"/>
</dbReference>
<keyword evidence="6 8" id="KW-0067">ATP-binding</keyword>
<dbReference type="AlphaFoldDB" id="A0A495BHW2"/>
<dbReference type="RefSeq" id="WP_120809641.1">
    <property type="nucleotide sequence ID" value="NZ_RBID01000011.1"/>
</dbReference>
<dbReference type="SUPFAM" id="SSF82829">
    <property type="entry name" value="MesJ substrate recognition domain-like"/>
    <property type="match status" value="1"/>
</dbReference>
<reference evidence="10 11" key="1">
    <citation type="submission" date="2018-10" db="EMBL/GenBank/DDBJ databases">
        <title>Genomic Encyclopedia of Type Strains, Phase IV (KMG-IV): sequencing the most valuable type-strain genomes for metagenomic binning, comparative biology and taxonomic classification.</title>
        <authorList>
            <person name="Goeker M."/>
        </authorList>
    </citation>
    <scope>NUCLEOTIDE SEQUENCE [LARGE SCALE GENOMIC DNA]</scope>
    <source>
        <strain evidence="10 11">DSM 3303</strain>
    </source>
</reference>
<dbReference type="NCBIfam" id="TIGR02432">
    <property type="entry name" value="lysidine_TilS_N"/>
    <property type="match status" value="1"/>
</dbReference>
<proteinExistence type="inferred from homology"/>
<dbReference type="SUPFAM" id="SSF52402">
    <property type="entry name" value="Adenine nucleotide alpha hydrolases-like"/>
    <property type="match status" value="1"/>
</dbReference>
<sequence length="448" mass="49456">MAASRKTPPDLLDTLIQHWPDALSGQCRLELALSGGMDSVVLLDLLCRWRDERGGPAFSALHVHHGLSAQADDWVRACEDWCRARQVPLRVVRVAVLAGGGDSLEAEARKARYQAFAEGGAKVIALAHHADDQSETVLLQVLRGGGPRALAAMPLLREHQGQQLWRPLLKVGRTSLAAYAVARQLQWVEDDSNADTDHFLRNFLRHEVMGRLRQRTPALDKQLARLAQRMADAAEMVDALAAMDLAQVQRGRELDLPALLALSDARQRHVVLAWLAQLGLALPSPESLYSWLAQVRSAAAATQPLLEYQSLVLLRYRQRLLALPRVAPQPWPLCCAVGETLRLPHGELQWRRVQGGLPDDWHGRLLDVLPRTGGQKLPLKVGRKPVKTVFQEAGVPPQLRLDWPLLEDDAGELLAVPSLGVSVLHAAAGEGWWPQWLPLAIVSRPAND</sequence>
<dbReference type="GO" id="GO:0032267">
    <property type="term" value="F:tRNA(Ile)-lysidine synthase activity"/>
    <property type="evidence" value="ECO:0007669"/>
    <property type="project" value="UniProtKB-EC"/>
</dbReference>
<evidence type="ECO:0000313" key="11">
    <source>
        <dbReference type="Proteomes" id="UP000279384"/>
    </source>
</evidence>
<dbReference type="NCBIfam" id="TIGR02433">
    <property type="entry name" value="lysidine_TilS_C"/>
    <property type="match status" value="1"/>
</dbReference>
<evidence type="ECO:0000313" key="10">
    <source>
        <dbReference type="EMBL" id="RKQ60940.1"/>
    </source>
</evidence>